<reference evidence="3 4" key="1">
    <citation type="submission" date="2018-03" db="EMBL/GenBank/DDBJ databases">
        <title>Bioinformatic expansion and discovery of thiopeptide antibiotics.</title>
        <authorList>
            <person name="Schwalen C.J."/>
            <person name="Hudson G.A."/>
            <person name="Mitchell D.A."/>
        </authorList>
    </citation>
    <scope>NUCLEOTIDE SEQUENCE [LARGE SCALE GENOMIC DNA]</scope>
    <source>
        <strain evidence="3 4">ATCC 21389</strain>
    </source>
</reference>
<dbReference type="InterPro" id="IPR027417">
    <property type="entry name" value="P-loop_NTPase"/>
</dbReference>
<comment type="caution">
    <text evidence="3">The sequence shown here is derived from an EMBL/GenBank/DDBJ whole genome shotgun (WGS) entry which is preliminary data.</text>
</comment>
<feature type="region of interest" description="Disordered" evidence="2">
    <location>
        <begin position="521"/>
        <end position="548"/>
    </location>
</feature>
<sequence>MPPERLSALEALSAALTGTLAADPTPLAAAVLRLTEADVEHSLNSTPVQRRRYLLNTLRIPIDGTRVNRALCKDVLTRIQRDPESARAHQAAHQLTQPVFYDLALAGFEYGRGVLDESSGPLTHRWSPALLRLTAWSQLGVSVDHAQLWEWALLQPWMTDTGIPIQEVLEAAQRVVELAPDQDDEEEEGEEMANEADTLLEEDESGRADDGGSVSTSEVSPDADQLKAALRRVAETLESAAEPARRTAEAIAAQARPADADLAMLFSVAEAFDAATDGLRAHGVVPVTADLVHLRQETETALGRLSLAPLRERLTQVARLACRQDNPLLVQDLATARERARSIADAPEWDAVDQEDAEAFDALLTMVELHLDGHGPADILALLPAAVRSRWLAYPAGRYAELLLRPVGEEGAETVTEQVGSVLSGPAPAAHAAEPEDNDPARSHHPAGGTAKRAAGGREGSGHRASAPDEAAASPVRTAIPEPRMVDHTAAVTAPIVPVMAGEPAAGRASERPALVGRAPEPVSAVGVSSRTAPTAKPTGQRAANELTESDTSLAKLIAAERYGLAASLAASLGEPPHRITALQLAACADAVRSASSESVSRIRTLLARPDFEELAASRSDAALATAALLRTVLVTGDTEVGASLSRGAAGLPLSLAQVSDEVAQRALKSLLVHSPPLALARDTAELERALEDAREDCKQGLDQVPSIRFPRAHRIVRQWWDPEKGLIGSLLRHAVEDDRSGLEALSREVRELRDSATIQSKLDKIDRQLMTPGARSRLEGPARQDLLRHTADRLALVDRWIRQAQELGARETDWSADQVREMRAVVLRLSEDVVREVREQAVTADVLTAAAMRATATSLARTFALLSGEARLDDIELTTELALHGELLKVPGAVVDATTGEVRSPQVPAAELLRAGGRSWEEAVHVQVSNEHFATAQTLLDLWANRQLPGLGDRTAPPETAERLQSLVLDSGKRVANELRDTRQRLEETLRRARVDGALTEEKERAFERRIQDAVPAPDGDLADVRRRLDALSEELNRAHAVHAAALRTRLGEIDGLDVEDRKRVEQLVGAGDLLTADELISHLANGERIPDAHATDRSLAAFFPQVPDALPGMGISNQLIDAVRRRERFQDLAALDYSALSSEIAEQTAHGLTGWAELAARKGSFRTQGVRESELLMPALRLIGYSSKKGPQRVDKPRSGSYRFLDVPAVEYTGSALVPAFGSGLRGALRVMLVWDRPSAETLMSWIQQDPNDDSLLVAYFGTMSVRDRQALAALSAGDRRAIVVLDDAALAHLAACGNQRLDSAMRVLLPFSAVNPYVMGKRAPVSEEMFFGRRKELDSVQSATGDQVVFGGRGLGKSALLKAAGRRFEAQIPDSRISLLLSLDSTFTGTNAPSSTVWNRIGRRLLERDALTLQRRVKADSVLTYQQVLDGIKAWLREDSKRGLLIMLDEADGFFESDSPQFTETRRLRDLGAETEDRVKVVFAGLHSVQRYAKIAVNSPFSHLAQRPTVIGPLRPQDAVSLLIGPLAVLGYEFEEPALVHRILGHCSYQPFLLQMFGQRLVQTMHSKRSGSESGPPYTITRADVETVQSDKALRASITEAFHDTLRLDSRYNVIANVVAHHAHYNGLDARLSHVQLREECTYWWPEGFESLDTDQFRAYLSEMEGLGVLAPDPDHRGWHLRSANALSMIGNLERVEAELEEASNRKVAEHFSKFEARYRSRHVHSHSPLTADQIADVLPGHGNQARLIIGTVATGIDRVSAALREVAETTGWEMPQISKRSEFDRELIGGKPGQRRVVVSDLTVKSPGEEACRGTMEGAVRRIPIASGITRSAVVIAGPEQLPLWSLALGAEEEGVEIEALPLRRFTPDGLRAWAQDKEAFTSEVQLERLRESTGGWPLLVDRLSAALAEGRNGDRALQQAVAGLQDAEGAREFLGQTGLVPQTPQWSAYRAVLVFMTDEGMVGDDLREAIEADTDDGQLDAADALRILRALQVFDVDGAGRHRLEPVLRACWTRVHAG</sequence>
<dbReference type="Proteomes" id="UP000248039">
    <property type="component" value="Unassembled WGS sequence"/>
</dbReference>
<dbReference type="EMBL" id="PYBW01000014">
    <property type="protein sequence ID" value="PYC87440.1"/>
    <property type="molecule type" value="Genomic_DNA"/>
</dbReference>
<feature type="region of interest" description="Disordered" evidence="2">
    <location>
        <begin position="179"/>
        <end position="224"/>
    </location>
</feature>
<dbReference type="OrthoDB" id="6951663at2"/>
<proteinExistence type="predicted"/>
<feature type="coiled-coil region" evidence="1">
    <location>
        <begin position="970"/>
        <end position="997"/>
    </location>
</feature>
<accession>A0A2V4PR44</accession>
<evidence type="ECO:0000256" key="1">
    <source>
        <dbReference type="SAM" id="Coils"/>
    </source>
</evidence>
<organism evidence="3 4">
    <name type="scientific">Streptomyces tateyamensis</name>
    <dbReference type="NCBI Taxonomy" id="565073"/>
    <lineage>
        <taxon>Bacteria</taxon>
        <taxon>Bacillati</taxon>
        <taxon>Actinomycetota</taxon>
        <taxon>Actinomycetes</taxon>
        <taxon>Kitasatosporales</taxon>
        <taxon>Streptomycetaceae</taxon>
        <taxon>Streptomyces</taxon>
    </lineage>
</organism>
<keyword evidence="4" id="KW-1185">Reference proteome</keyword>
<keyword evidence="1" id="KW-0175">Coiled coil</keyword>
<evidence type="ECO:0000256" key="2">
    <source>
        <dbReference type="SAM" id="MobiDB-lite"/>
    </source>
</evidence>
<dbReference type="SUPFAM" id="SSF52540">
    <property type="entry name" value="P-loop containing nucleoside triphosphate hydrolases"/>
    <property type="match status" value="1"/>
</dbReference>
<evidence type="ECO:0000313" key="4">
    <source>
        <dbReference type="Proteomes" id="UP000248039"/>
    </source>
</evidence>
<protein>
    <submittedName>
        <fullName evidence="3">Uncharacterized protein</fullName>
    </submittedName>
</protein>
<name>A0A2V4PR44_9ACTN</name>
<feature type="region of interest" description="Disordered" evidence="2">
    <location>
        <begin position="423"/>
        <end position="480"/>
    </location>
</feature>
<feature type="compositionally biased region" description="Acidic residues" evidence="2">
    <location>
        <begin position="180"/>
        <end position="204"/>
    </location>
</feature>
<evidence type="ECO:0000313" key="3">
    <source>
        <dbReference type="EMBL" id="PYC87440.1"/>
    </source>
</evidence>
<dbReference type="Gene3D" id="3.40.50.300">
    <property type="entry name" value="P-loop containing nucleotide triphosphate hydrolases"/>
    <property type="match status" value="1"/>
</dbReference>
<gene>
    <name evidence="3" type="ORF">C7C46_04500</name>
</gene>